<keyword evidence="4" id="KW-1185">Reference proteome</keyword>
<protein>
    <submittedName>
        <fullName evidence="2">Uncharacterized protein</fullName>
    </submittedName>
</protein>
<organism evidence="2 4">
    <name type="scientific">Phytophthora infestans</name>
    <name type="common">Potato late blight agent</name>
    <name type="synonym">Botrytis infestans</name>
    <dbReference type="NCBI Taxonomy" id="4787"/>
    <lineage>
        <taxon>Eukaryota</taxon>
        <taxon>Sar</taxon>
        <taxon>Stramenopiles</taxon>
        <taxon>Oomycota</taxon>
        <taxon>Peronosporomycetes</taxon>
        <taxon>Peronosporales</taxon>
        <taxon>Peronosporaceae</taxon>
        <taxon>Phytophthora</taxon>
    </lineage>
</organism>
<name>A0A833SPP1_PHYIN</name>
<dbReference type="AlphaFoldDB" id="A0A833SPP1"/>
<proteinExistence type="predicted"/>
<comment type="caution">
    <text evidence="2">The sequence shown here is derived from an EMBL/GenBank/DDBJ whole genome shotgun (WGS) entry which is preliminary data.</text>
</comment>
<evidence type="ECO:0000313" key="3">
    <source>
        <dbReference type="EMBL" id="KAF4134572.1"/>
    </source>
</evidence>
<dbReference type="Proteomes" id="UP000704712">
    <property type="component" value="Unassembled WGS sequence"/>
</dbReference>
<reference evidence="2" key="1">
    <citation type="submission" date="2020-04" db="EMBL/GenBank/DDBJ databases">
        <title>Hybrid Assembly of Korean Phytophthora infestans isolates.</title>
        <authorList>
            <person name="Prokchorchik M."/>
            <person name="Lee Y."/>
            <person name="Seo J."/>
            <person name="Cho J.-H."/>
            <person name="Park Y.-E."/>
            <person name="Jang D.-C."/>
            <person name="Im J.-S."/>
            <person name="Choi J.-G."/>
            <person name="Park H.-J."/>
            <person name="Lee G.-B."/>
            <person name="Lee Y.-G."/>
            <person name="Hong S.-Y."/>
            <person name="Cho K."/>
            <person name="Sohn K.H."/>
        </authorList>
    </citation>
    <scope>NUCLEOTIDE SEQUENCE</scope>
    <source>
        <strain evidence="2">KR_1_A1</strain>
        <strain evidence="3">KR_2_A2</strain>
    </source>
</reference>
<dbReference type="EMBL" id="JAACNO010002264">
    <property type="protein sequence ID" value="KAF4134572.1"/>
    <property type="molecule type" value="Genomic_DNA"/>
</dbReference>
<sequence>MDQTHGKIYLCQKVRQYDPNGPTSQQHGVSFDTICGEASWGGSDEEESEETGSFSVVTKGGRDSVGATSGKAE</sequence>
<feature type="region of interest" description="Disordered" evidence="1">
    <location>
        <begin position="38"/>
        <end position="73"/>
    </location>
</feature>
<evidence type="ECO:0000256" key="1">
    <source>
        <dbReference type="SAM" id="MobiDB-lite"/>
    </source>
</evidence>
<accession>A0A833SPP1</accession>
<gene>
    <name evidence="2" type="ORF">GN244_ATG03541</name>
    <name evidence="3" type="ORF">GN958_ATG16235</name>
</gene>
<dbReference type="Proteomes" id="UP000602510">
    <property type="component" value="Unassembled WGS sequence"/>
</dbReference>
<dbReference type="EMBL" id="WSZM01000077">
    <property type="protein sequence ID" value="KAF4044086.1"/>
    <property type="molecule type" value="Genomic_DNA"/>
</dbReference>
<evidence type="ECO:0000313" key="2">
    <source>
        <dbReference type="EMBL" id="KAF4044086.1"/>
    </source>
</evidence>
<evidence type="ECO:0000313" key="4">
    <source>
        <dbReference type="Proteomes" id="UP000602510"/>
    </source>
</evidence>